<accession>A0A1I4NPT4</accession>
<evidence type="ECO:0000256" key="9">
    <source>
        <dbReference type="RuleBase" id="RU362097"/>
    </source>
</evidence>
<evidence type="ECO:0000256" key="5">
    <source>
        <dbReference type="ARBA" id="ARBA00022729"/>
    </source>
</evidence>
<evidence type="ECO:0000256" key="4">
    <source>
        <dbReference type="ARBA" id="ARBA00022692"/>
    </source>
</evidence>
<evidence type="ECO:0000256" key="7">
    <source>
        <dbReference type="ARBA" id="ARBA00023139"/>
    </source>
</evidence>
<evidence type="ECO:0000256" key="1">
    <source>
        <dbReference type="ARBA" id="ARBA00004370"/>
    </source>
</evidence>
<evidence type="ECO:0000256" key="6">
    <source>
        <dbReference type="ARBA" id="ARBA00023136"/>
    </source>
</evidence>
<evidence type="ECO:0000256" key="3">
    <source>
        <dbReference type="ARBA" id="ARBA00022452"/>
    </source>
</evidence>
<evidence type="ECO:0000256" key="2">
    <source>
        <dbReference type="ARBA" id="ARBA00007613"/>
    </source>
</evidence>
<feature type="chain" id="PRO_5011331036" evidence="9">
    <location>
        <begin position="24"/>
        <end position="511"/>
    </location>
</feature>
<evidence type="ECO:0000313" key="11">
    <source>
        <dbReference type="Proteomes" id="UP000199470"/>
    </source>
</evidence>
<dbReference type="Proteomes" id="UP000199470">
    <property type="component" value="Unassembled WGS sequence"/>
</dbReference>
<dbReference type="NCBIfam" id="TIGR01845">
    <property type="entry name" value="outer_NodT"/>
    <property type="match status" value="1"/>
</dbReference>
<keyword evidence="11" id="KW-1185">Reference proteome</keyword>
<keyword evidence="6 9" id="KW-0472">Membrane</keyword>
<keyword evidence="8 9" id="KW-0449">Lipoprotein</keyword>
<sequence>MLQPRRYRLPAGLLAGCCLLVVAGCQTGQDIHPQATLPQLDAIQPGQSIAGQASATAATASLPTLAAGDWWRRYGDPQLERLLGALAEQAPDIALAEARIRRAQAAVDTIGAADAVQFGVSASAALEHFPDHYSYSSQYAGKSGSEGLLMADARYRFDFWGKRQAANASAQARQQAALAQAADAGLLLQTAIVESYLQLDSVHKLRALAEAALNQRQQTIALLASRVRAGLATELDMVAARDALTQTRGELANIDAELPRRRHQIAALLGQGPAFGDTLAAPALLQLADPLPPSILPASLLARRQDVQAQRAMVEAAQQDIAVARAAFYPDIDIAAFAGLRAFDLGQLMRPGSVAAGVGPALSLPLFDGGARRGQLKQRSADYDAAVAAYHHTVMTALQQVADGVVALRGARQRDELAQQTMRDWRVAATLQQQRAHSGMAGALAVNAAQLALLGSQRRALEAATRTGLAQLGLVRALGGAWRPASATSTNPAVAAATATAAAQSLPTSQR</sequence>
<reference evidence="10 11" key="1">
    <citation type="submission" date="2016-10" db="EMBL/GenBank/DDBJ databases">
        <authorList>
            <person name="de Groot N.N."/>
        </authorList>
    </citation>
    <scope>NUCLEOTIDE SEQUENCE [LARGE SCALE GENOMIC DNA]</scope>
    <source>
        <strain evidence="10 11">ATCC 43154</strain>
    </source>
</reference>
<comment type="subcellular location">
    <subcellularLocation>
        <location evidence="9">Cell membrane</location>
        <topology evidence="9">Lipid-anchor</topology>
    </subcellularLocation>
    <subcellularLocation>
        <location evidence="1">Membrane</location>
    </subcellularLocation>
</comment>
<name>A0A1I4NPT4_9BURK</name>
<keyword evidence="7 9" id="KW-0564">Palmitate</keyword>
<dbReference type="Gene3D" id="2.20.200.10">
    <property type="entry name" value="Outer membrane efflux proteins (OEP)"/>
    <property type="match status" value="1"/>
</dbReference>
<protein>
    <submittedName>
        <fullName evidence="10">Efflux transporter, outer membrane factor (OMF) lipoprotein, NodT family</fullName>
    </submittedName>
</protein>
<dbReference type="PROSITE" id="PS51257">
    <property type="entry name" value="PROKAR_LIPOPROTEIN"/>
    <property type="match status" value="1"/>
</dbReference>
<dbReference type="SUPFAM" id="SSF56954">
    <property type="entry name" value="Outer membrane efflux proteins (OEP)"/>
    <property type="match status" value="1"/>
</dbReference>
<dbReference type="InterPro" id="IPR010131">
    <property type="entry name" value="MdtP/NodT-like"/>
</dbReference>
<keyword evidence="4 9" id="KW-0812">Transmembrane</keyword>
<dbReference type="STRING" id="758825.SAMN02982985_03034"/>
<gene>
    <name evidence="10" type="ORF">SAMN02982985_03034</name>
</gene>
<organism evidence="10 11">
    <name type="scientific">Rugamonas rubra</name>
    <dbReference type="NCBI Taxonomy" id="758825"/>
    <lineage>
        <taxon>Bacteria</taxon>
        <taxon>Pseudomonadati</taxon>
        <taxon>Pseudomonadota</taxon>
        <taxon>Betaproteobacteria</taxon>
        <taxon>Burkholderiales</taxon>
        <taxon>Oxalobacteraceae</taxon>
        <taxon>Telluria group</taxon>
        <taxon>Rugamonas</taxon>
    </lineage>
</organism>
<dbReference type="RefSeq" id="WP_093388538.1">
    <property type="nucleotide sequence ID" value="NZ_FOTW01000014.1"/>
</dbReference>
<dbReference type="EMBL" id="FOTW01000014">
    <property type="protein sequence ID" value="SFM17350.1"/>
    <property type="molecule type" value="Genomic_DNA"/>
</dbReference>
<comment type="similarity">
    <text evidence="2 9">Belongs to the outer membrane factor (OMF) (TC 1.B.17) family.</text>
</comment>
<dbReference type="OrthoDB" id="9770517at2"/>
<dbReference type="AlphaFoldDB" id="A0A1I4NPT4"/>
<dbReference type="PANTHER" id="PTHR30203:SF20">
    <property type="entry name" value="MULTIDRUG RESISTANCE OUTER MEMBRANE PROTEIN MDTP-RELATED"/>
    <property type="match status" value="1"/>
</dbReference>
<feature type="signal peptide" evidence="9">
    <location>
        <begin position="1"/>
        <end position="23"/>
    </location>
</feature>
<dbReference type="PANTHER" id="PTHR30203">
    <property type="entry name" value="OUTER MEMBRANE CATION EFFLUX PROTEIN"/>
    <property type="match status" value="1"/>
</dbReference>
<proteinExistence type="inferred from homology"/>
<evidence type="ECO:0000256" key="8">
    <source>
        <dbReference type="ARBA" id="ARBA00023288"/>
    </source>
</evidence>
<dbReference type="GO" id="GO:0005886">
    <property type="term" value="C:plasma membrane"/>
    <property type="evidence" value="ECO:0007669"/>
    <property type="project" value="UniProtKB-SubCell"/>
</dbReference>
<keyword evidence="5 9" id="KW-0732">Signal</keyword>
<keyword evidence="3 9" id="KW-1134">Transmembrane beta strand</keyword>
<evidence type="ECO:0000313" key="10">
    <source>
        <dbReference type="EMBL" id="SFM17350.1"/>
    </source>
</evidence>
<dbReference type="GO" id="GO:0015562">
    <property type="term" value="F:efflux transmembrane transporter activity"/>
    <property type="evidence" value="ECO:0007669"/>
    <property type="project" value="InterPro"/>
</dbReference>
<dbReference type="Pfam" id="PF02321">
    <property type="entry name" value="OEP"/>
    <property type="match status" value="2"/>
</dbReference>
<dbReference type="Gene3D" id="1.20.1600.10">
    <property type="entry name" value="Outer membrane efflux proteins (OEP)"/>
    <property type="match status" value="1"/>
</dbReference>
<dbReference type="InterPro" id="IPR003423">
    <property type="entry name" value="OMP_efflux"/>
</dbReference>